<dbReference type="KEGG" id="gso:PH603_01545"/>
<evidence type="ECO:0000256" key="4">
    <source>
        <dbReference type="ARBA" id="ARBA00022729"/>
    </source>
</evidence>
<evidence type="ECO:0000256" key="3">
    <source>
        <dbReference type="ARBA" id="ARBA00022723"/>
    </source>
</evidence>
<name>A0AAE9XT12_9PROT</name>
<feature type="domain" description="Peptidase M28" evidence="8">
    <location>
        <begin position="299"/>
        <end position="514"/>
    </location>
</feature>
<dbReference type="Pfam" id="PF04389">
    <property type="entry name" value="Peptidase_M28"/>
    <property type="match status" value="1"/>
</dbReference>
<dbReference type="InterPro" id="IPR007484">
    <property type="entry name" value="Peptidase_M28"/>
</dbReference>
<keyword evidence="2" id="KW-0645">Protease</keyword>
<proteinExistence type="predicted"/>
<keyword evidence="5" id="KW-0378">Hydrolase</keyword>
<feature type="signal peptide" evidence="7">
    <location>
        <begin position="1"/>
        <end position="15"/>
    </location>
</feature>
<keyword evidence="6" id="KW-0862">Zinc</keyword>
<dbReference type="InterPro" id="IPR046450">
    <property type="entry name" value="PA_dom_sf"/>
</dbReference>
<dbReference type="SUPFAM" id="SSF52025">
    <property type="entry name" value="PA domain"/>
    <property type="match status" value="1"/>
</dbReference>
<dbReference type="EMBL" id="CP116805">
    <property type="protein sequence ID" value="WCL54441.1"/>
    <property type="molecule type" value="Genomic_DNA"/>
</dbReference>
<dbReference type="GO" id="GO:0008235">
    <property type="term" value="F:metalloexopeptidase activity"/>
    <property type="evidence" value="ECO:0007669"/>
    <property type="project" value="InterPro"/>
</dbReference>
<reference evidence="9" key="1">
    <citation type="submission" date="2023-01" db="EMBL/GenBank/DDBJ databases">
        <title>The genome sequence of Kordiimonadaceae bacterium 6D33.</title>
        <authorList>
            <person name="Liu Y."/>
        </authorList>
    </citation>
    <scope>NUCLEOTIDE SEQUENCE</scope>
    <source>
        <strain evidence="9">6D33</strain>
    </source>
</reference>
<evidence type="ECO:0000256" key="6">
    <source>
        <dbReference type="ARBA" id="ARBA00022833"/>
    </source>
</evidence>
<dbReference type="PROSITE" id="PS51257">
    <property type="entry name" value="PROKAR_LIPOPROTEIN"/>
    <property type="match status" value="1"/>
</dbReference>
<dbReference type="PANTHER" id="PTHR12147:SF56">
    <property type="entry name" value="AMINOPEPTIDASE YDR415C-RELATED"/>
    <property type="match status" value="1"/>
</dbReference>
<dbReference type="InterPro" id="IPR045175">
    <property type="entry name" value="M28_fam"/>
</dbReference>
<dbReference type="GO" id="GO:0046872">
    <property type="term" value="F:metal ion binding"/>
    <property type="evidence" value="ECO:0007669"/>
    <property type="project" value="UniProtKB-KW"/>
</dbReference>
<evidence type="ECO:0000313" key="10">
    <source>
        <dbReference type="Proteomes" id="UP001217500"/>
    </source>
</evidence>
<protein>
    <submittedName>
        <fullName evidence="9">M28 family metallopeptidase</fullName>
    </submittedName>
</protein>
<evidence type="ECO:0000313" key="9">
    <source>
        <dbReference type="EMBL" id="WCL54441.1"/>
    </source>
</evidence>
<evidence type="ECO:0000256" key="2">
    <source>
        <dbReference type="ARBA" id="ARBA00022670"/>
    </source>
</evidence>
<dbReference type="GO" id="GO:0004177">
    <property type="term" value="F:aminopeptidase activity"/>
    <property type="evidence" value="ECO:0007669"/>
    <property type="project" value="UniProtKB-KW"/>
</dbReference>
<dbReference type="AlphaFoldDB" id="A0AAE9XT12"/>
<evidence type="ECO:0000259" key="8">
    <source>
        <dbReference type="Pfam" id="PF04389"/>
    </source>
</evidence>
<dbReference type="SUPFAM" id="SSF53187">
    <property type="entry name" value="Zn-dependent exopeptidases"/>
    <property type="match status" value="1"/>
</dbReference>
<dbReference type="CDD" id="cd05660">
    <property type="entry name" value="M28_like_PA"/>
    <property type="match status" value="1"/>
</dbReference>
<feature type="chain" id="PRO_5041909050" evidence="7">
    <location>
        <begin position="16"/>
        <end position="552"/>
    </location>
</feature>
<keyword evidence="10" id="KW-1185">Reference proteome</keyword>
<dbReference type="FunFam" id="3.40.630.10:FF:000088">
    <property type="entry name" value="Peptidase M20"/>
    <property type="match status" value="1"/>
</dbReference>
<dbReference type="Gene3D" id="3.50.30.30">
    <property type="match status" value="1"/>
</dbReference>
<keyword evidence="1" id="KW-0031">Aminopeptidase</keyword>
<dbReference type="RefSeq" id="WP_289504160.1">
    <property type="nucleotide sequence ID" value="NZ_CP116805.1"/>
</dbReference>
<evidence type="ECO:0000256" key="1">
    <source>
        <dbReference type="ARBA" id="ARBA00022438"/>
    </source>
</evidence>
<evidence type="ECO:0000256" key="7">
    <source>
        <dbReference type="SAM" id="SignalP"/>
    </source>
</evidence>
<sequence length="552" mass="59179">MKQLPLLATALFALAACDTESEAPTSAPYLINEAAYKDSVATLSSDEFGGRGPATPGEDKTVEFIAKAFAEAGLRPANNGSYEQQVPLVSIEALGAPMLSVAGGNEPLALAYRADQVIWTRREQESVAVSDAELVFVGYGINAPERNWNDYEGVDMAGKIAVILVNDPGFATGDAKLFNGKAMTYYGRWDYKFDEAARQGAIGAILVHETAPAAYGWVTVDSSWTGAKFGLVREDKGASLSAFESWITTESADKLFAAASLDRRALEAAALKPGFKAVPMNLTASTEFSNKVDHVTSRNVAGVVEGSEKPDEYFVYMAHWDHLGTDPSIDGDGIYNGALDNATGTAGLIELARSFAGAREKPKRSVLFLAVTAEEQGLLGSAYYAAHPLVPLAKTVAGLNMDGINNFGRTKDVTVTGYGNSELDGLLAKVAEKQGRVIVPDAHPEHGGFYRSDHFSLSKFGVPMIYPGSGTDHVERGKAYVAAVEEAFLRDHYHAASDELTEDWVFDGAIEDLTLYYDFGRSITDTGIWPAWNEGTEFKAAREASLKGAGQD</sequence>
<gene>
    <name evidence="9" type="ORF">PH603_01545</name>
</gene>
<evidence type="ECO:0000256" key="5">
    <source>
        <dbReference type="ARBA" id="ARBA00022801"/>
    </source>
</evidence>
<dbReference type="Gene3D" id="3.40.630.10">
    <property type="entry name" value="Zn peptidases"/>
    <property type="match status" value="1"/>
</dbReference>
<dbReference type="PANTHER" id="PTHR12147">
    <property type="entry name" value="METALLOPEPTIDASE M28 FAMILY MEMBER"/>
    <property type="match status" value="1"/>
</dbReference>
<accession>A0AAE9XT12</accession>
<dbReference type="GO" id="GO:0006508">
    <property type="term" value="P:proteolysis"/>
    <property type="evidence" value="ECO:0007669"/>
    <property type="project" value="UniProtKB-KW"/>
</dbReference>
<organism evidence="9 10">
    <name type="scientific">Gimibacter soli</name>
    <dbReference type="NCBI Taxonomy" id="3024400"/>
    <lineage>
        <taxon>Bacteria</taxon>
        <taxon>Pseudomonadati</taxon>
        <taxon>Pseudomonadota</taxon>
        <taxon>Alphaproteobacteria</taxon>
        <taxon>Kordiimonadales</taxon>
        <taxon>Temperatibacteraceae</taxon>
        <taxon>Gimibacter</taxon>
    </lineage>
</organism>
<keyword evidence="4 7" id="KW-0732">Signal</keyword>
<keyword evidence="3" id="KW-0479">Metal-binding</keyword>
<dbReference type="Proteomes" id="UP001217500">
    <property type="component" value="Chromosome"/>
</dbReference>
<dbReference type="CDD" id="cd04821">
    <property type="entry name" value="PA_M28_1_2"/>
    <property type="match status" value="1"/>
</dbReference>